<dbReference type="STRING" id="1051891.A0A0C3LAI9"/>
<feature type="compositionally biased region" description="Polar residues" evidence="2">
    <location>
        <begin position="7"/>
        <end position="19"/>
    </location>
</feature>
<dbReference type="Proteomes" id="UP000054248">
    <property type="component" value="Unassembled WGS sequence"/>
</dbReference>
<dbReference type="Pfam" id="PF13424">
    <property type="entry name" value="TPR_12"/>
    <property type="match status" value="1"/>
</dbReference>
<organism evidence="3 4">
    <name type="scientific">Tulasnella calospora MUT 4182</name>
    <dbReference type="NCBI Taxonomy" id="1051891"/>
    <lineage>
        <taxon>Eukaryota</taxon>
        <taxon>Fungi</taxon>
        <taxon>Dikarya</taxon>
        <taxon>Basidiomycota</taxon>
        <taxon>Agaricomycotina</taxon>
        <taxon>Agaricomycetes</taxon>
        <taxon>Cantharellales</taxon>
        <taxon>Tulasnellaceae</taxon>
        <taxon>Tulasnella</taxon>
    </lineage>
</organism>
<dbReference type="InterPro" id="IPR011990">
    <property type="entry name" value="TPR-like_helical_dom_sf"/>
</dbReference>
<evidence type="ECO:0000256" key="2">
    <source>
        <dbReference type="SAM" id="MobiDB-lite"/>
    </source>
</evidence>
<dbReference type="SUPFAM" id="SSF48452">
    <property type="entry name" value="TPR-like"/>
    <property type="match status" value="2"/>
</dbReference>
<dbReference type="EMBL" id="KN823284">
    <property type="protein sequence ID" value="KIO18472.1"/>
    <property type="molecule type" value="Genomic_DNA"/>
</dbReference>
<sequence length="448" mass="48899">MSEPLGPSQNHRQIDQQSGAPRWDEKVLELIDVNEYFTPIDKRSVTGIKMSAHDILATLSGNRIEITKIEFTSRTSEGRGGHADVILATLVLDSFEPLKSGRQKVAIKKFRLSIEMDEEKFLRAFVNEIPMKGSGADGIRSAALLLEIGDLHRLQDENDQAFLSFEDALTIARSTGDISWRWQTPRSALEQSIGNEGGRADAFLQLGDIHRAQSNLAEAEAFYEEALAIFTSSQRDGESYHTQSLALYTALGNGLGRANALVALGDDHLAQASYAGAEASYAQALVAYTSIGYDLGRGDSLLALADIHRRQRDYAKAEELYTQALDFCTSIGYNLGRANTLLGLGNNCRARSDHVGAKDSFRKALDMFTKMDSSKGRVSALVGLAQIHLDQAKYAEGKAFIDQASEISNKIGYDGGKRHLKQMLGKYLRGAPSSAVPLPTPLPSGEIE</sequence>
<dbReference type="InterPro" id="IPR019734">
    <property type="entry name" value="TPR_rpt"/>
</dbReference>
<reference evidence="3 4" key="1">
    <citation type="submission" date="2014-04" db="EMBL/GenBank/DDBJ databases">
        <authorList>
            <consortium name="DOE Joint Genome Institute"/>
            <person name="Kuo A."/>
            <person name="Girlanda M."/>
            <person name="Perotto S."/>
            <person name="Kohler A."/>
            <person name="Nagy L.G."/>
            <person name="Floudas D."/>
            <person name="Copeland A."/>
            <person name="Barry K.W."/>
            <person name="Cichocki N."/>
            <person name="Veneault-Fourrey C."/>
            <person name="LaButti K."/>
            <person name="Lindquist E.A."/>
            <person name="Lipzen A."/>
            <person name="Lundell T."/>
            <person name="Morin E."/>
            <person name="Murat C."/>
            <person name="Sun H."/>
            <person name="Tunlid A."/>
            <person name="Henrissat B."/>
            <person name="Grigoriev I.V."/>
            <person name="Hibbett D.S."/>
            <person name="Martin F."/>
            <person name="Nordberg H.P."/>
            <person name="Cantor M.N."/>
            <person name="Hua S.X."/>
        </authorList>
    </citation>
    <scope>NUCLEOTIDE SEQUENCE [LARGE SCALE GENOMIC DNA]</scope>
    <source>
        <strain evidence="3 4">MUT 4182</strain>
    </source>
</reference>
<name>A0A0C3LAI9_9AGAM</name>
<reference evidence="4" key="2">
    <citation type="submission" date="2015-01" db="EMBL/GenBank/DDBJ databases">
        <title>Evolutionary Origins and Diversification of the Mycorrhizal Mutualists.</title>
        <authorList>
            <consortium name="DOE Joint Genome Institute"/>
            <consortium name="Mycorrhizal Genomics Consortium"/>
            <person name="Kohler A."/>
            <person name="Kuo A."/>
            <person name="Nagy L.G."/>
            <person name="Floudas D."/>
            <person name="Copeland A."/>
            <person name="Barry K.W."/>
            <person name="Cichocki N."/>
            <person name="Veneault-Fourrey C."/>
            <person name="LaButti K."/>
            <person name="Lindquist E.A."/>
            <person name="Lipzen A."/>
            <person name="Lundell T."/>
            <person name="Morin E."/>
            <person name="Murat C."/>
            <person name="Riley R."/>
            <person name="Ohm R."/>
            <person name="Sun H."/>
            <person name="Tunlid A."/>
            <person name="Henrissat B."/>
            <person name="Grigoriev I.V."/>
            <person name="Hibbett D.S."/>
            <person name="Martin F."/>
        </authorList>
    </citation>
    <scope>NUCLEOTIDE SEQUENCE [LARGE SCALE GENOMIC DNA]</scope>
    <source>
        <strain evidence="4">MUT 4182</strain>
    </source>
</reference>
<dbReference type="HOGENOM" id="CLU_611386_0_0_1"/>
<evidence type="ECO:0000313" key="3">
    <source>
        <dbReference type="EMBL" id="KIO18472.1"/>
    </source>
</evidence>
<dbReference type="OrthoDB" id="1658288at2759"/>
<evidence type="ECO:0008006" key="5">
    <source>
        <dbReference type="Google" id="ProtNLM"/>
    </source>
</evidence>
<dbReference type="PANTHER" id="PTHR10098:SF106">
    <property type="entry name" value="TETRATRICOPEPTIDE REPEAT PROTEIN 28-LIKE PROTEIN"/>
    <property type="match status" value="1"/>
</dbReference>
<accession>A0A0C3LAI9</accession>
<feature type="repeat" description="TPR" evidence="1">
    <location>
        <begin position="200"/>
        <end position="233"/>
    </location>
</feature>
<dbReference type="AlphaFoldDB" id="A0A0C3LAI9"/>
<dbReference type="PROSITE" id="PS50005">
    <property type="entry name" value="TPR"/>
    <property type="match status" value="1"/>
</dbReference>
<dbReference type="Gene3D" id="1.25.40.10">
    <property type="entry name" value="Tetratricopeptide repeat domain"/>
    <property type="match status" value="2"/>
</dbReference>
<protein>
    <recommendedName>
        <fullName evidence="5">MalT-like TPR region domain-containing protein</fullName>
    </recommendedName>
</protein>
<evidence type="ECO:0000313" key="4">
    <source>
        <dbReference type="Proteomes" id="UP000054248"/>
    </source>
</evidence>
<keyword evidence="4" id="KW-1185">Reference proteome</keyword>
<feature type="region of interest" description="Disordered" evidence="2">
    <location>
        <begin position="1"/>
        <end position="21"/>
    </location>
</feature>
<proteinExistence type="predicted"/>
<keyword evidence="1" id="KW-0802">TPR repeat</keyword>
<evidence type="ECO:0000256" key="1">
    <source>
        <dbReference type="PROSITE-ProRule" id="PRU00339"/>
    </source>
</evidence>
<gene>
    <name evidence="3" type="ORF">M407DRAFT_31872</name>
</gene>
<dbReference type="Pfam" id="PF13374">
    <property type="entry name" value="TPR_10"/>
    <property type="match status" value="1"/>
</dbReference>
<dbReference type="SMART" id="SM00028">
    <property type="entry name" value="TPR"/>
    <property type="match status" value="6"/>
</dbReference>
<dbReference type="PANTHER" id="PTHR10098">
    <property type="entry name" value="RAPSYN-RELATED"/>
    <property type="match status" value="1"/>
</dbReference>